<comment type="similarity">
    <text evidence="1">Belongs to the UPF0401 family.</text>
</comment>
<dbReference type="RefSeq" id="WP_195815929.1">
    <property type="nucleotide sequence ID" value="NZ_JADOBI010000013.1"/>
</dbReference>
<dbReference type="InterPro" id="IPR009253">
    <property type="entry name" value="DUF905"/>
</dbReference>
<dbReference type="Gene3D" id="3.30.160.130">
    <property type="entry name" value="ykff protein like domains"/>
    <property type="match status" value="1"/>
</dbReference>
<evidence type="ECO:0000313" key="3">
    <source>
        <dbReference type="Proteomes" id="UP000636811"/>
    </source>
</evidence>
<dbReference type="EMBL" id="JADOBI010000013">
    <property type="protein sequence ID" value="MBF7982076.1"/>
    <property type="molecule type" value="Genomic_DNA"/>
</dbReference>
<proteinExistence type="inferred from homology"/>
<dbReference type="InterPro" id="IPR038612">
    <property type="entry name" value="YkfF-like_sf"/>
</dbReference>
<evidence type="ECO:0000256" key="1">
    <source>
        <dbReference type="ARBA" id="ARBA00007059"/>
    </source>
</evidence>
<dbReference type="Pfam" id="PF06006">
    <property type="entry name" value="DUF905"/>
    <property type="match status" value="1"/>
</dbReference>
<dbReference type="SUPFAM" id="SSF54786">
    <property type="entry name" value="YcfA/nrd intein domain"/>
    <property type="match status" value="1"/>
</dbReference>
<accession>A0ABS0EAF9</accession>
<dbReference type="Proteomes" id="UP000636811">
    <property type="component" value="Unassembled WGS sequence"/>
</dbReference>
<gene>
    <name evidence="2" type="ORF">IV433_21945</name>
</gene>
<reference evidence="2 3" key="1">
    <citation type="submission" date="2020-11" db="EMBL/GenBank/DDBJ databases">
        <title>Taxonomic investigation of Rahnella strains.</title>
        <authorList>
            <person name="Lee S.D."/>
        </authorList>
    </citation>
    <scope>NUCLEOTIDE SEQUENCE [LARGE SCALE GENOMIC DNA]</scope>
    <source>
        <strain evidence="2 3">SAP-17</strain>
    </source>
</reference>
<comment type="caution">
    <text evidence="2">The sequence shown here is derived from an EMBL/GenBank/DDBJ whole genome shotgun (WGS) entry which is preliminary data.</text>
</comment>
<name>A0ABS0EAF9_9GAMM</name>
<organism evidence="2 3">
    <name type="scientific">Rahnella laticis</name>
    <dbReference type="NCBI Taxonomy" id="2787622"/>
    <lineage>
        <taxon>Bacteria</taxon>
        <taxon>Pseudomonadati</taxon>
        <taxon>Pseudomonadota</taxon>
        <taxon>Gammaproteobacteria</taxon>
        <taxon>Enterobacterales</taxon>
        <taxon>Yersiniaceae</taxon>
        <taxon>Rahnella</taxon>
    </lineage>
</organism>
<keyword evidence="3" id="KW-1185">Reference proteome</keyword>
<sequence>MGNNHHVLLPDDTFTRKQAEAVAAAYDNVAIEDGQRANFRLVVRHRIGGQMVWRAWNYEPEAGGGLKRYIIRCGVRKQ</sequence>
<evidence type="ECO:0000313" key="2">
    <source>
        <dbReference type="EMBL" id="MBF7982076.1"/>
    </source>
</evidence>
<protein>
    <submittedName>
        <fullName evidence="2">DUF905 family protein</fullName>
    </submittedName>
</protein>